<comment type="similarity">
    <text evidence="1">Belongs to the Gfo/Idh/MocA family.</text>
</comment>
<dbReference type="InterPro" id="IPR036291">
    <property type="entry name" value="NAD(P)-bd_dom_sf"/>
</dbReference>
<evidence type="ECO:0000256" key="2">
    <source>
        <dbReference type="ARBA" id="ARBA00023002"/>
    </source>
</evidence>
<dbReference type="Pfam" id="PF01408">
    <property type="entry name" value="GFO_IDH_MocA"/>
    <property type="match status" value="1"/>
</dbReference>
<dbReference type="OrthoDB" id="9815825at2"/>
<comment type="caution">
    <text evidence="6">The sequence shown here is derived from an EMBL/GenBank/DDBJ whole genome shotgun (WGS) entry which is preliminary data.</text>
</comment>
<dbReference type="GO" id="GO:0000166">
    <property type="term" value="F:nucleotide binding"/>
    <property type="evidence" value="ECO:0007669"/>
    <property type="project" value="InterPro"/>
</dbReference>
<evidence type="ECO:0000313" key="6">
    <source>
        <dbReference type="EMBL" id="KAB1645092.1"/>
    </source>
</evidence>
<gene>
    <name evidence="6" type="ORF">F8O05_02220</name>
</gene>
<sequence length="369" mass="39312">MTSSLSDATLSNLPESIARIAASAELRDPMDAPALRWGILGAGLIARRFTEEVTAHTRSTVAAIGARDVKRAQAFAAELDIPRAYGSYDELIDDPEVDALYIATINPTHHDLALRAIESGKPILVEKPFTLNAVEASAVFAAAEAKGVFIMEAMWTRFLPQFEVLRAITRGGQLGKLVNAHANFAGTMLEEIPRLVEPAQGGGALLDIGVYSVSAIHDVIGKPEQVVAAGNLMKQHAVDASAAIIMRTSEALGTARSNLDGRAPSGAEFIFEHGIVDFPTDFYAPGVLRLYEFDDDGPTEASADGVADATVTEWDATVPGGFQFQVAEVARCVAAGMQESEVMPYRATIEVLEIMDEARAAIGVKFPGE</sequence>
<dbReference type="Proteomes" id="UP000433493">
    <property type="component" value="Unassembled WGS sequence"/>
</dbReference>
<reference evidence="6 7" key="1">
    <citation type="submission" date="2019-09" db="EMBL/GenBank/DDBJ databases">
        <title>Phylogeny of genus Pseudoclavibacter and closely related genus.</title>
        <authorList>
            <person name="Li Y."/>
        </authorList>
    </citation>
    <scope>NUCLEOTIDE SEQUENCE [LARGE SCALE GENOMIC DNA]</scope>
    <source>
        <strain evidence="6 7">KCTC 13959</strain>
    </source>
</reference>
<dbReference type="RefSeq" id="WP_158051102.1">
    <property type="nucleotide sequence ID" value="NZ_WBKB01000001.1"/>
</dbReference>
<feature type="domain" description="Gfo/Idh/MocA-like oxidoreductase N-terminal" evidence="4">
    <location>
        <begin position="35"/>
        <end position="151"/>
    </location>
</feature>
<dbReference type="InterPro" id="IPR055170">
    <property type="entry name" value="GFO_IDH_MocA-like_dom"/>
</dbReference>
<dbReference type="PANTHER" id="PTHR22604:SF105">
    <property type="entry name" value="TRANS-1,2-DIHYDROBENZENE-1,2-DIOL DEHYDROGENASE"/>
    <property type="match status" value="1"/>
</dbReference>
<evidence type="ECO:0000256" key="1">
    <source>
        <dbReference type="ARBA" id="ARBA00010928"/>
    </source>
</evidence>
<dbReference type="SUPFAM" id="SSF51735">
    <property type="entry name" value="NAD(P)-binding Rossmann-fold domains"/>
    <property type="match status" value="1"/>
</dbReference>
<proteinExistence type="inferred from homology"/>
<name>A0A7J5BGQ0_9MICO</name>
<dbReference type="GO" id="GO:0016491">
    <property type="term" value="F:oxidoreductase activity"/>
    <property type="evidence" value="ECO:0007669"/>
    <property type="project" value="UniProtKB-KW"/>
</dbReference>
<accession>A0A7J5BGQ0</accession>
<dbReference type="PANTHER" id="PTHR22604">
    <property type="entry name" value="OXIDOREDUCTASES"/>
    <property type="match status" value="1"/>
</dbReference>
<evidence type="ECO:0000259" key="5">
    <source>
        <dbReference type="Pfam" id="PF22725"/>
    </source>
</evidence>
<dbReference type="InterPro" id="IPR050984">
    <property type="entry name" value="Gfo/Idh/MocA_domain"/>
</dbReference>
<protein>
    <submittedName>
        <fullName evidence="6">Gfo/Idh/MocA family oxidoreductase</fullName>
    </submittedName>
</protein>
<keyword evidence="3" id="KW-0520">NAD</keyword>
<dbReference type="SUPFAM" id="SSF55347">
    <property type="entry name" value="Glyceraldehyde-3-phosphate dehydrogenase-like, C-terminal domain"/>
    <property type="match status" value="1"/>
</dbReference>
<dbReference type="Gene3D" id="3.30.360.10">
    <property type="entry name" value="Dihydrodipicolinate Reductase, domain 2"/>
    <property type="match status" value="1"/>
</dbReference>
<keyword evidence="7" id="KW-1185">Reference proteome</keyword>
<dbReference type="AlphaFoldDB" id="A0A7J5BGQ0"/>
<organism evidence="6 7">
    <name type="scientific">Gulosibacter chungangensis</name>
    <dbReference type="NCBI Taxonomy" id="979746"/>
    <lineage>
        <taxon>Bacteria</taxon>
        <taxon>Bacillati</taxon>
        <taxon>Actinomycetota</taxon>
        <taxon>Actinomycetes</taxon>
        <taxon>Micrococcales</taxon>
        <taxon>Microbacteriaceae</taxon>
        <taxon>Gulosibacter</taxon>
    </lineage>
</organism>
<dbReference type="Pfam" id="PF22725">
    <property type="entry name" value="GFO_IDH_MocA_C3"/>
    <property type="match status" value="1"/>
</dbReference>
<evidence type="ECO:0000259" key="4">
    <source>
        <dbReference type="Pfam" id="PF01408"/>
    </source>
</evidence>
<evidence type="ECO:0000313" key="7">
    <source>
        <dbReference type="Proteomes" id="UP000433493"/>
    </source>
</evidence>
<keyword evidence="2" id="KW-0560">Oxidoreductase</keyword>
<feature type="domain" description="GFO/IDH/MocA-like oxidoreductase" evidence="5">
    <location>
        <begin position="164"/>
        <end position="263"/>
    </location>
</feature>
<dbReference type="EMBL" id="WBKB01000001">
    <property type="protein sequence ID" value="KAB1645092.1"/>
    <property type="molecule type" value="Genomic_DNA"/>
</dbReference>
<evidence type="ECO:0000256" key="3">
    <source>
        <dbReference type="ARBA" id="ARBA00023027"/>
    </source>
</evidence>
<dbReference type="InterPro" id="IPR000683">
    <property type="entry name" value="Gfo/Idh/MocA-like_OxRdtase_N"/>
</dbReference>
<dbReference type="Gene3D" id="3.40.50.720">
    <property type="entry name" value="NAD(P)-binding Rossmann-like Domain"/>
    <property type="match status" value="1"/>
</dbReference>